<feature type="compositionally biased region" description="Low complexity" evidence="1">
    <location>
        <begin position="361"/>
        <end position="374"/>
    </location>
</feature>
<evidence type="ECO:0000313" key="3">
    <source>
        <dbReference type="Proteomes" id="UP000653454"/>
    </source>
</evidence>
<accession>A0A8S4D118</accession>
<feature type="compositionally biased region" description="Low complexity" evidence="1">
    <location>
        <begin position="43"/>
        <end position="52"/>
    </location>
</feature>
<name>A0A8S4D118_PLUXY</name>
<organism evidence="2 3">
    <name type="scientific">Plutella xylostella</name>
    <name type="common">Diamondback moth</name>
    <name type="synonym">Plutella maculipennis</name>
    <dbReference type="NCBI Taxonomy" id="51655"/>
    <lineage>
        <taxon>Eukaryota</taxon>
        <taxon>Metazoa</taxon>
        <taxon>Ecdysozoa</taxon>
        <taxon>Arthropoda</taxon>
        <taxon>Hexapoda</taxon>
        <taxon>Insecta</taxon>
        <taxon>Pterygota</taxon>
        <taxon>Neoptera</taxon>
        <taxon>Endopterygota</taxon>
        <taxon>Lepidoptera</taxon>
        <taxon>Glossata</taxon>
        <taxon>Ditrysia</taxon>
        <taxon>Yponomeutoidea</taxon>
        <taxon>Plutellidae</taxon>
        <taxon>Plutella</taxon>
    </lineage>
</organism>
<sequence length="444" mass="48938">MPKRKRKDDDDSEYLREKVRKLEKSLRKRKRNSRSRHRRRTRVVSSSSSEGGPPRPSPPRSSPPRAAPPRSPPPRPRLGSQRPSPPPPPPPRRSESPEPGDEWEYDPGSPVECPSSGPQDELDTTNTEGAPKDVPVAGPSRIDRPACAAPSAAPAAGPPPPPPPPPPLEGEDDVVVLDDEMLELLGQAPCKDKKYGPKIQRDLALRWEFVATTGLTKEERKELLDRHLVPENCQKIDAPLLNAEIKAALLDNPIKKDKAIENKQGRISAAISCIGEALTKIFAQSNKDTSVVKLLIEAGRLVCDLQHTESMNRRSFICSGIKKEIKDHIYETDIDRYLFGEKLAQTLISAKAITKSGSEIKISSAKNNSSASRSKFPRPLNSKPPLPYNAGAAVGRWQQGAPRQPAHAPPRRRPPPPAQTSRAPPPPPLPPQQRSQYRAPQRRQ</sequence>
<feature type="compositionally biased region" description="Basic residues" evidence="1">
    <location>
        <begin position="26"/>
        <end position="42"/>
    </location>
</feature>
<dbReference type="PANTHER" id="PTHR34239">
    <property type="entry name" value="APPLE DOMAIN-CONTAINING PROTEIN"/>
    <property type="match status" value="1"/>
</dbReference>
<dbReference type="EMBL" id="CAJHNJ030000001">
    <property type="protein sequence ID" value="CAG9087145.1"/>
    <property type="molecule type" value="Genomic_DNA"/>
</dbReference>
<keyword evidence="3" id="KW-1185">Reference proteome</keyword>
<comment type="caution">
    <text evidence="2">The sequence shown here is derived from an EMBL/GenBank/DDBJ whole genome shotgun (WGS) entry which is preliminary data.</text>
</comment>
<dbReference type="AlphaFoldDB" id="A0A8S4D118"/>
<feature type="compositionally biased region" description="Pro residues" evidence="1">
    <location>
        <begin position="156"/>
        <end position="168"/>
    </location>
</feature>
<feature type="compositionally biased region" description="Pro residues" evidence="1">
    <location>
        <begin position="415"/>
        <end position="431"/>
    </location>
</feature>
<feature type="region of interest" description="Disordered" evidence="1">
    <location>
        <begin position="20"/>
        <end position="172"/>
    </location>
</feature>
<feature type="region of interest" description="Disordered" evidence="1">
    <location>
        <begin position="361"/>
        <end position="444"/>
    </location>
</feature>
<feature type="compositionally biased region" description="Pro residues" evidence="1">
    <location>
        <begin position="53"/>
        <end position="76"/>
    </location>
</feature>
<dbReference type="PANTHER" id="PTHR34239:SF2">
    <property type="entry name" value="TRANSPOSABLE ELEMENT P TRANSPOSASE_THAP9 CONSERVED DOMAIN-CONTAINING PROTEIN"/>
    <property type="match status" value="1"/>
</dbReference>
<feature type="compositionally biased region" description="Low complexity" evidence="1">
    <location>
        <begin position="145"/>
        <end position="155"/>
    </location>
</feature>
<gene>
    <name evidence="2" type="ORF">PLXY2_LOCUS25</name>
</gene>
<evidence type="ECO:0000313" key="2">
    <source>
        <dbReference type="EMBL" id="CAG9087145.1"/>
    </source>
</evidence>
<dbReference type="Proteomes" id="UP000653454">
    <property type="component" value="Unassembled WGS sequence"/>
</dbReference>
<proteinExistence type="predicted"/>
<evidence type="ECO:0000256" key="1">
    <source>
        <dbReference type="SAM" id="MobiDB-lite"/>
    </source>
</evidence>
<protein>
    <submittedName>
        <fullName evidence="2">(diamondback moth) hypothetical protein</fullName>
    </submittedName>
</protein>
<reference evidence="2" key="1">
    <citation type="submission" date="2020-11" db="EMBL/GenBank/DDBJ databases">
        <authorList>
            <person name="Whiteford S."/>
        </authorList>
    </citation>
    <scope>NUCLEOTIDE SEQUENCE</scope>
</reference>